<dbReference type="GeneID" id="97436306"/>
<evidence type="ECO:0000313" key="2">
    <source>
        <dbReference type="EMBL" id="MEE4582899.1"/>
    </source>
</evidence>
<organism evidence="2 3">
    <name type="scientific">Streptomyces antimycoticus</name>
    <dbReference type="NCBI Taxonomy" id="68175"/>
    <lineage>
        <taxon>Bacteria</taxon>
        <taxon>Bacillati</taxon>
        <taxon>Actinomycetota</taxon>
        <taxon>Actinomycetes</taxon>
        <taxon>Kitasatosporales</taxon>
        <taxon>Streptomycetaceae</taxon>
        <taxon>Streptomyces</taxon>
        <taxon>Streptomyces violaceusniger group</taxon>
    </lineage>
</organism>
<dbReference type="AlphaFoldDB" id="A0ABD5J6H9"/>
<feature type="compositionally biased region" description="Low complexity" evidence="1">
    <location>
        <begin position="79"/>
        <end position="92"/>
    </location>
</feature>
<evidence type="ECO:0000313" key="3">
    <source>
        <dbReference type="Proteomes" id="UP001354649"/>
    </source>
</evidence>
<dbReference type="RefSeq" id="WP_330786234.1">
    <property type="nucleotide sequence ID" value="NZ_CP108856.1"/>
</dbReference>
<protein>
    <submittedName>
        <fullName evidence="2">Uncharacterized protein</fullName>
    </submittedName>
</protein>
<sequence length="92" mass="9133">MAADIGHRVDAAGAAEHLAARGGLRMPGQPRLRDGGVAPVVLTADEGEPRGGVVDLLGRVVLPGLSSSTRVSGISGNRAATTAPAEPAPTTM</sequence>
<accession>A0ABD5J6H9</accession>
<feature type="region of interest" description="Disordered" evidence="1">
    <location>
        <begin position="69"/>
        <end position="92"/>
    </location>
</feature>
<dbReference type="EMBL" id="JAZBJQ010000003">
    <property type="protein sequence ID" value="MEE4582899.1"/>
    <property type="molecule type" value="Genomic_DNA"/>
</dbReference>
<dbReference type="Proteomes" id="UP001354649">
    <property type="component" value="Unassembled WGS sequence"/>
</dbReference>
<proteinExistence type="predicted"/>
<name>A0ABD5J6H9_9ACTN</name>
<comment type="caution">
    <text evidence="2">The sequence shown here is derived from an EMBL/GenBank/DDBJ whole genome shotgun (WGS) entry which is preliminary data.</text>
</comment>
<evidence type="ECO:0000256" key="1">
    <source>
        <dbReference type="SAM" id="MobiDB-lite"/>
    </source>
</evidence>
<reference evidence="2 3" key="1">
    <citation type="submission" date="2023-11" db="EMBL/GenBank/DDBJ databases">
        <title>30 novel species of actinomycetes from the DSMZ collection.</title>
        <authorList>
            <person name="Nouioui I."/>
        </authorList>
    </citation>
    <scope>NUCLEOTIDE SEQUENCE [LARGE SCALE GENOMIC DNA]</scope>
    <source>
        <strain evidence="2 3">DSM 41602</strain>
    </source>
</reference>
<gene>
    <name evidence="2" type="ORF">V2K49_06870</name>
</gene>